<dbReference type="OrthoDB" id="338614at2759"/>
<dbReference type="GO" id="GO:0006995">
    <property type="term" value="P:cellular response to nitrogen starvation"/>
    <property type="evidence" value="ECO:0007669"/>
    <property type="project" value="TreeGrafter"/>
</dbReference>
<feature type="domain" description="Ubiquitin-like modifier-activating enzyme Atg7 N-terminal" evidence="9">
    <location>
        <begin position="6"/>
        <end position="316"/>
    </location>
</feature>
<dbReference type="InterPro" id="IPR000594">
    <property type="entry name" value="ThiF_NAD_FAD-bd"/>
</dbReference>
<dbReference type="InterPro" id="IPR006285">
    <property type="entry name" value="Atg7"/>
</dbReference>
<keyword evidence="7" id="KW-0963">Cytoplasm</keyword>
<feature type="active site" description="Glycyl thioester intermediate" evidence="6">
    <location>
        <position position="531"/>
    </location>
</feature>
<dbReference type="GO" id="GO:0019779">
    <property type="term" value="F:Atg8 activating enzyme activity"/>
    <property type="evidence" value="ECO:0007669"/>
    <property type="project" value="TreeGrafter"/>
</dbReference>
<dbReference type="PANTHER" id="PTHR10953">
    <property type="entry name" value="UBIQUITIN-ACTIVATING ENZYME E1"/>
    <property type="match status" value="1"/>
</dbReference>
<dbReference type="InterPro" id="IPR042522">
    <property type="entry name" value="Atg7_N_1"/>
</dbReference>
<keyword evidence="7" id="KW-0833">Ubl conjugation pathway</keyword>
<dbReference type="NCBIfam" id="TIGR01381">
    <property type="entry name" value="E1_like_apg7"/>
    <property type="match status" value="1"/>
</dbReference>
<dbReference type="Gene3D" id="3.40.140.100">
    <property type="entry name" value="Ubiquitin-like modifier-activating enzyme ATG7 C-terminal domain"/>
    <property type="match status" value="1"/>
</dbReference>
<evidence type="ECO:0000256" key="2">
    <source>
        <dbReference type="ARBA" id="ARBA00017647"/>
    </source>
</evidence>
<comment type="function">
    <text evidence="7">E1-like activating enzyme involved in the 2 ubiquitin-like systems required for autophagy.</text>
</comment>
<dbReference type="InParanoid" id="T0PXI9"/>
<dbReference type="GO" id="GO:0000045">
    <property type="term" value="P:autophagosome assembly"/>
    <property type="evidence" value="ECO:0007669"/>
    <property type="project" value="TreeGrafter"/>
</dbReference>
<evidence type="ECO:0000256" key="4">
    <source>
        <dbReference type="ARBA" id="ARBA00022927"/>
    </source>
</evidence>
<organism evidence="10 11">
    <name type="scientific">Saprolegnia diclina (strain VS20)</name>
    <dbReference type="NCBI Taxonomy" id="1156394"/>
    <lineage>
        <taxon>Eukaryota</taxon>
        <taxon>Sar</taxon>
        <taxon>Stramenopiles</taxon>
        <taxon>Oomycota</taxon>
        <taxon>Saprolegniomycetes</taxon>
        <taxon>Saprolegniales</taxon>
        <taxon>Saprolegniaceae</taxon>
        <taxon>Saprolegnia</taxon>
    </lineage>
</organism>
<accession>T0PXI9</accession>
<keyword evidence="5 7" id="KW-0072">Autophagy</keyword>
<evidence type="ECO:0000256" key="6">
    <source>
        <dbReference type="PIRSR" id="PIRSR606285-1"/>
    </source>
</evidence>
<sequence>MAAPMLQFQPFTSSPHVSFFQKLAELKLNTFQLSDARQDISGFFELSPHADVPARFIVDDTAFGYDPTQSPDRAKREWRLPGVLVNTNTLDAFKTIDKAALLDDARASVASSIAGDAEKMQCFVLVTFADLKSHTFWYRFAFPALVPPSPYRVTAWQPLTTFEAPLAHASIMQQLIDLRPCTEADGVTHSNFPMQFVLDKETGTVVSLASAPAAPDNLLFGIVDPSALPQHPGWPLRNYLAWIRCHYPSLTSATILLFRDPLHHLTTAPASLVAKASFIATVTWANEDAEMNKVVGWELNVQGKQGPRCMQLGSLMDPLQLAKTSVDLNLKLMRWRQLPSLDLDKLASTKCLLLGAGTLGCHVGRNLLSWGFRHLTFVDNGLVSHSNPVRQPLFEFNDVGKPKAATAAKALARIFPLIHAEGHTLLIPMAGHAMSSPSALADNEQAFEALRALIDAHDVVFLGTDSRESRWLPTVMAAASQKLVINAALGFDSYLVMRHGVPDAVDLGCYFCNDIVSPGDSLADRTLDQMCTVTRPGGAAMAGATAVELLVCLLHQPLGAAAPVATEASAGALGVVPHQIRGFLHSFSQVLVQGPSFPKCTACSRPVREAYSRDGFGLFASVCASKTYLQDLTGLSALMASADAMTFADDDVSDDESLL</sequence>
<proteinExistence type="inferred from homology"/>
<dbReference type="InterPro" id="IPR032197">
    <property type="entry name" value="Atg7_N"/>
</dbReference>
<evidence type="ECO:0000256" key="7">
    <source>
        <dbReference type="RuleBase" id="RU366022"/>
    </source>
</evidence>
<name>T0PXI9_SAPDV</name>
<keyword evidence="11" id="KW-1185">Reference proteome</keyword>
<dbReference type="Pfam" id="PF00899">
    <property type="entry name" value="ThiF"/>
    <property type="match status" value="1"/>
</dbReference>
<comment type="subunit">
    <text evidence="7">Homodimer.</text>
</comment>
<dbReference type="GO" id="GO:0019778">
    <property type="term" value="F:Atg12 activating enzyme activity"/>
    <property type="evidence" value="ECO:0007669"/>
    <property type="project" value="TreeGrafter"/>
</dbReference>
<gene>
    <name evidence="10" type="ORF">SDRG_16406</name>
</gene>
<dbReference type="InterPro" id="IPR035985">
    <property type="entry name" value="Ubiquitin-activating_enz"/>
</dbReference>
<dbReference type="GO" id="GO:0034727">
    <property type="term" value="P:piecemeal microautophagy of the nucleus"/>
    <property type="evidence" value="ECO:0007669"/>
    <property type="project" value="TreeGrafter"/>
</dbReference>
<evidence type="ECO:0000256" key="5">
    <source>
        <dbReference type="ARBA" id="ARBA00023006"/>
    </source>
</evidence>
<dbReference type="Proteomes" id="UP000030762">
    <property type="component" value="Unassembled WGS sequence"/>
</dbReference>
<dbReference type="InterPro" id="IPR042523">
    <property type="entry name" value="Atg7_N_2"/>
</dbReference>
<reference evidence="10 11" key="1">
    <citation type="submission" date="2012-04" db="EMBL/GenBank/DDBJ databases">
        <title>The Genome Sequence of Saprolegnia declina VS20.</title>
        <authorList>
            <consortium name="The Broad Institute Genome Sequencing Platform"/>
            <person name="Russ C."/>
            <person name="Nusbaum C."/>
            <person name="Tyler B."/>
            <person name="van West P."/>
            <person name="Dieguez-Uribeondo J."/>
            <person name="de Bruijn I."/>
            <person name="Tripathy S."/>
            <person name="Jiang R."/>
            <person name="Young S.K."/>
            <person name="Zeng Q."/>
            <person name="Gargeya S."/>
            <person name="Fitzgerald M."/>
            <person name="Haas B."/>
            <person name="Abouelleil A."/>
            <person name="Alvarado L."/>
            <person name="Arachchi H.M."/>
            <person name="Berlin A."/>
            <person name="Chapman S.B."/>
            <person name="Goldberg J."/>
            <person name="Griggs A."/>
            <person name="Gujja S."/>
            <person name="Hansen M."/>
            <person name="Howarth C."/>
            <person name="Imamovic A."/>
            <person name="Larimer J."/>
            <person name="McCowen C."/>
            <person name="Montmayeur A."/>
            <person name="Murphy C."/>
            <person name="Neiman D."/>
            <person name="Pearson M."/>
            <person name="Priest M."/>
            <person name="Roberts A."/>
            <person name="Saif S."/>
            <person name="Shea T."/>
            <person name="Sisk P."/>
            <person name="Sykes S."/>
            <person name="Wortman J."/>
            <person name="Nusbaum C."/>
            <person name="Birren B."/>
        </authorList>
    </citation>
    <scope>NUCLEOTIDE SEQUENCE [LARGE SCALE GENOMIC DNA]</scope>
    <source>
        <strain evidence="10 11">VS20</strain>
    </source>
</reference>
<evidence type="ECO:0000313" key="10">
    <source>
        <dbReference type="EMBL" id="EQC25745.1"/>
    </source>
</evidence>
<dbReference type="STRING" id="1156394.T0PXI9"/>
<evidence type="ECO:0000259" key="8">
    <source>
        <dbReference type="Pfam" id="PF00899"/>
    </source>
</evidence>
<dbReference type="InterPro" id="IPR045886">
    <property type="entry name" value="ThiF/MoeB/HesA"/>
</dbReference>
<comment type="similarity">
    <text evidence="1 7">Belongs to the ATG7 family.</text>
</comment>
<dbReference type="Gene3D" id="3.40.140.70">
    <property type="entry name" value="Ubiquitin-like modifier-activating enzyme ATG7 N-terminal domain"/>
    <property type="match status" value="1"/>
</dbReference>
<dbReference type="EMBL" id="JH767257">
    <property type="protein sequence ID" value="EQC25745.1"/>
    <property type="molecule type" value="Genomic_DNA"/>
</dbReference>
<dbReference type="GO" id="GO:0032446">
    <property type="term" value="P:protein modification by small protein conjugation"/>
    <property type="evidence" value="ECO:0007669"/>
    <property type="project" value="TreeGrafter"/>
</dbReference>
<dbReference type="eggNOG" id="KOG2337">
    <property type="taxonomic scope" value="Eukaryota"/>
</dbReference>
<dbReference type="SUPFAM" id="SSF69572">
    <property type="entry name" value="Activating enzymes of the ubiquitin-like proteins"/>
    <property type="match status" value="1"/>
</dbReference>
<dbReference type="PANTHER" id="PTHR10953:SF3">
    <property type="entry name" value="UBIQUITIN-LIKE MODIFIER-ACTIVATING ENZYME ATG7"/>
    <property type="match status" value="1"/>
</dbReference>
<dbReference type="GO" id="GO:0000407">
    <property type="term" value="C:phagophore assembly site"/>
    <property type="evidence" value="ECO:0007669"/>
    <property type="project" value="UniProtKB-SubCell"/>
</dbReference>
<dbReference type="Gene3D" id="3.40.50.720">
    <property type="entry name" value="NAD(P)-binding Rossmann-like Domain"/>
    <property type="match status" value="1"/>
</dbReference>
<dbReference type="GO" id="GO:0015031">
    <property type="term" value="P:protein transport"/>
    <property type="evidence" value="ECO:0007669"/>
    <property type="project" value="UniProtKB-UniRule"/>
</dbReference>
<dbReference type="FunFam" id="3.40.50.720:FF:000243">
    <property type="entry name" value="Ubiquitin-like modifier-activating enzyme ATG7"/>
    <property type="match status" value="1"/>
</dbReference>
<evidence type="ECO:0000256" key="1">
    <source>
        <dbReference type="ARBA" id="ARBA00010931"/>
    </source>
</evidence>
<protein>
    <recommendedName>
        <fullName evidence="2 7">Ubiquitin-like modifier-activating enzyme ATG7</fullName>
    </recommendedName>
    <alternativeName>
        <fullName evidence="7">Autophagy-related protein 7</fullName>
    </alternativeName>
</protein>
<dbReference type="GO" id="GO:0000422">
    <property type="term" value="P:autophagy of mitochondrion"/>
    <property type="evidence" value="ECO:0007669"/>
    <property type="project" value="TreeGrafter"/>
</dbReference>
<dbReference type="Pfam" id="PF16420">
    <property type="entry name" value="ATG7_N"/>
    <property type="match status" value="1"/>
</dbReference>
<dbReference type="GeneID" id="19957133"/>
<feature type="domain" description="THIF-type NAD/FAD binding fold" evidence="8">
    <location>
        <begin position="333"/>
        <end position="558"/>
    </location>
</feature>
<evidence type="ECO:0000313" key="11">
    <source>
        <dbReference type="Proteomes" id="UP000030762"/>
    </source>
</evidence>
<keyword evidence="3 7" id="KW-0813">Transport</keyword>
<evidence type="ECO:0000256" key="3">
    <source>
        <dbReference type="ARBA" id="ARBA00022448"/>
    </source>
</evidence>
<dbReference type="RefSeq" id="XP_008620837.1">
    <property type="nucleotide sequence ID" value="XM_008622615.1"/>
</dbReference>
<dbReference type="OMA" id="RQIWDAI"/>
<keyword evidence="4 7" id="KW-0653">Protein transport</keyword>
<evidence type="ECO:0000259" key="9">
    <source>
        <dbReference type="Pfam" id="PF16420"/>
    </source>
</evidence>
<dbReference type="VEuPathDB" id="FungiDB:SDRG_16406"/>
<comment type="subcellular location">
    <subcellularLocation>
        <location evidence="7">Cytoplasm</location>
    </subcellularLocation>
    <subcellularLocation>
        <location evidence="7">Preautophagosomal structure</location>
    </subcellularLocation>
</comment>
<dbReference type="AlphaFoldDB" id="T0PXI9"/>